<reference evidence="9 10" key="1">
    <citation type="submission" date="2020-08" db="EMBL/GenBank/DDBJ databases">
        <title>Genomic Encyclopedia of Type Strains, Phase III (KMG-III): the genomes of soil and plant-associated and newly described type strains.</title>
        <authorList>
            <person name="Whitman W."/>
        </authorList>
    </citation>
    <scope>NUCLEOTIDE SEQUENCE [LARGE SCALE GENOMIC DNA]</scope>
    <source>
        <strain evidence="9 10">CECT 8897</strain>
    </source>
</reference>
<keyword evidence="4 6" id="KW-0862">Zinc</keyword>
<dbReference type="InterPro" id="IPR001915">
    <property type="entry name" value="Peptidase_M48"/>
</dbReference>
<dbReference type="RefSeq" id="WP_183440429.1">
    <property type="nucleotide sequence ID" value="NZ_JACHXD010000003.1"/>
</dbReference>
<dbReference type="PANTHER" id="PTHR22726">
    <property type="entry name" value="METALLOENDOPEPTIDASE OMA1"/>
    <property type="match status" value="1"/>
</dbReference>
<evidence type="ECO:0000259" key="8">
    <source>
        <dbReference type="Pfam" id="PF01435"/>
    </source>
</evidence>
<evidence type="ECO:0000256" key="2">
    <source>
        <dbReference type="ARBA" id="ARBA00022723"/>
    </source>
</evidence>
<feature type="domain" description="Peptidase M48" evidence="8">
    <location>
        <begin position="60"/>
        <end position="235"/>
    </location>
</feature>
<comment type="caution">
    <text evidence="9">The sequence shown here is derived from an EMBL/GenBank/DDBJ whole genome shotgun (WGS) entry which is preliminary data.</text>
</comment>
<gene>
    <name evidence="9" type="ORF">FHS03_001557</name>
</gene>
<evidence type="ECO:0000256" key="7">
    <source>
        <dbReference type="SAM" id="SignalP"/>
    </source>
</evidence>
<dbReference type="Proteomes" id="UP000541535">
    <property type="component" value="Unassembled WGS sequence"/>
</dbReference>
<comment type="similarity">
    <text evidence="6">Belongs to the peptidase M48 family.</text>
</comment>
<dbReference type="AlphaFoldDB" id="A0A7W5B8V0"/>
<evidence type="ECO:0000256" key="4">
    <source>
        <dbReference type="ARBA" id="ARBA00022833"/>
    </source>
</evidence>
<evidence type="ECO:0000313" key="9">
    <source>
        <dbReference type="EMBL" id="MBB3118526.1"/>
    </source>
</evidence>
<dbReference type="Pfam" id="PF01435">
    <property type="entry name" value="Peptidase_M48"/>
    <property type="match status" value="1"/>
</dbReference>
<dbReference type="GO" id="GO:0004222">
    <property type="term" value="F:metalloendopeptidase activity"/>
    <property type="evidence" value="ECO:0007669"/>
    <property type="project" value="InterPro"/>
</dbReference>
<keyword evidence="2" id="KW-0479">Metal-binding</keyword>
<evidence type="ECO:0000256" key="5">
    <source>
        <dbReference type="ARBA" id="ARBA00023049"/>
    </source>
</evidence>
<comment type="cofactor">
    <cofactor evidence="6">
        <name>Zn(2+)</name>
        <dbReference type="ChEBI" id="CHEBI:29105"/>
    </cofactor>
    <text evidence="6">Binds 1 zinc ion per subunit.</text>
</comment>
<keyword evidence="10" id="KW-1185">Reference proteome</keyword>
<name>A0A7W5B8V0_9BURK</name>
<dbReference type="PANTHER" id="PTHR22726:SF1">
    <property type="entry name" value="METALLOENDOPEPTIDASE OMA1, MITOCHONDRIAL"/>
    <property type="match status" value="1"/>
</dbReference>
<keyword evidence="5 6" id="KW-0482">Metalloprotease</keyword>
<evidence type="ECO:0000313" key="10">
    <source>
        <dbReference type="Proteomes" id="UP000541535"/>
    </source>
</evidence>
<evidence type="ECO:0000256" key="6">
    <source>
        <dbReference type="RuleBase" id="RU003983"/>
    </source>
</evidence>
<sequence length="248" mass="28227">MDQLPFLARLLALSCILCAPLPALALDQAQVEQGAARLYRERIDELRRAHSLDTDSAFHARVERILQPLLAQAARDYPVSAAWSWEWHTTPDGDENAFAMAGGKLLLSRAFTRRLELNDAELAMLLAHEIAHAVLLHNLREFEQALRLDPQWAARPFAELEHAVDHDQGLMRRLAPLNQQQEEEADREGLKLAWRAGWPAARLARYFQKLSRNSYAPYLDSFAHPAPARRWQAARLLAEQLEQPPGIR</sequence>
<proteinExistence type="inferred from homology"/>
<dbReference type="GO" id="GO:0051603">
    <property type="term" value="P:proteolysis involved in protein catabolic process"/>
    <property type="evidence" value="ECO:0007669"/>
    <property type="project" value="TreeGrafter"/>
</dbReference>
<feature type="chain" id="PRO_5030585040" evidence="7">
    <location>
        <begin position="26"/>
        <end position="248"/>
    </location>
</feature>
<accession>A0A7W5B8V0</accession>
<keyword evidence="7" id="KW-0732">Signal</keyword>
<protein>
    <submittedName>
        <fullName evidence="9">Putative Zn-dependent protease</fullName>
    </submittedName>
</protein>
<feature type="signal peptide" evidence="7">
    <location>
        <begin position="1"/>
        <end position="25"/>
    </location>
</feature>
<evidence type="ECO:0000256" key="3">
    <source>
        <dbReference type="ARBA" id="ARBA00022801"/>
    </source>
</evidence>
<keyword evidence="1 6" id="KW-0645">Protease</keyword>
<organism evidence="9 10">
    <name type="scientific">Pseudoduganella violacea</name>
    <dbReference type="NCBI Taxonomy" id="1715466"/>
    <lineage>
        <taxon>Bacteria</taxon>
        <taxon>Pseudomonadati</taxon>
        <taxon>Pseudomonadota</taxon>
        <taxon>Betaproteobacteria</taxon>
        <taxon>Burkholderiales</taxon>
        <taxon>Oxalobacteraceae</taxon>
        <taxon>Telluria group</taxon>
        <taxon>Pseudoduganella</taxon>
    </lineage>
</organism>
<evidence type="ECO:0000256" key="1">
    <source>
        <dbReference type="ARBA" id="ARBA00022670"/>
    </source>
</evidence>
<dbReference type="EMBL" id="JACHXD010000003">
    <property type="protein sequence ID" value="MBB3118526.1"/>
    <property type="molecule type" value="Genomic_DNA"/>
</dbReference>
<dbReference type="Gene3D" id="3.30.2010.10">
    <property type="entry name" value="Metalloproteases ('zincins'), catalytic domain"/>
    <property type="match status" value="1"/>
</dbReference>
<dbReference type="InterPro" id="IPR051156">
    <property type="entry name" value="Mito/Outer_Membr_Metalloprot"/>
</dbReference>
<dbReference type="GO" id="GO:0016020">
    <property type="term" value="C:membrane"/>
    <property type="evidence" value="ECO:0007669"/>
    <property type="project" value="TreeGrafter"/>
</dbReference>
<keyword evidence="3 6" id="KW-0378">Hydrolase</keyword>
<dbReference type="GO" id="GO:0046872">
    <property type="term" value="F:metal ion binding"/>
    <property type="evidence" value="ECO:0007669"/>
    <property type="project" value="UniProtKB-KW"/>
</dbReference>